<dbReference type="AlphaFoldDB" id="A0ABD0NYI4"/>
<keyword evidence="3" id="KW-1185">Reference proteome</keyword>
<sequence length="95" mass="9983">MSVQWLQTPVPGRHGHKRFDTDEPVTRCPRLSESSADAGLLGSSPGSPVSGAPLSVTSAHQGPARIGQFLLVPLADRPGVHSALDMDTGEELLCK</sequence>
<proteinExistence type="predicted"/>
<dbReference type="Gene3D" id="3.30.200.20">
    <property type="entry name" value="Phosphorylase Kinase, domain 1"/>
    <property type="match status" value="1"/>
</dbReference>
<name>A0ABD0NYI4_CIRMR</name>
<evidence type="ECO:0000313" key="2">
    <source>
        <dbReference type="EMBL" id="KAL0166096.1"/>
    </source>
</evidence>
<reference evidence="2 3" key="1">
    <citation type="submission" date="2024-05" db="EMBL/GenBank/DDBJ databases">
        <title>Genome sequencing and assembly of Indian major carp, Cirrhinus mrigala (Hamilton, 1822).</title>
        <authorList>
            <person name="Mohindra V."/>
            <person name="Chowdhury L.M."/>
            <person name="Lal K."/>
            <person name="Jena J.K."/>
        </authorList>
    </citation>
    <scope>NUCLEOTIDE SEQUENCE [LARGE SCALE GENOMIC DNA]</scope>
    <source>
        <strain evidence="2">CM1030</strain>
        <tissue evidence="2">Blood</tissue>
    </source>
</reference>
<evidence type="ECO:0000313" key="3">
    <source>
        <dbReference type="Proteomes" id="UP001529510"/>
    </source>
</evidence>
<gene>
    <name evidence="2" type="ORF">M9458_037940</name>
</gene>
<feature type="region of interest" description="Disordered" evidence="1">
    <location>
        <begin position="1"/>
        <end position="58"/>
    </location>
</feature>
<dbReference type="EMBL" id="JAMKFB020000019">
    <property type="protein sequence ID" value="KAL0166096.1"/>
    <property type="molecule type" value="Genomic_DNA"/>
</dbReference>
<accession>A0ABD0NYI4</accession>
<feature type="non-terminal residue" evidence="2">
    <location>
        <position position="95"/>
    </location>
</feature>
<comment type="caution">
    <text evidence="2">The sequence shown here is derived from an EMBL/GenBank/DDBJ whole genome shotgun (WGS) entry which is preliminary data.</text>
</comment>
<feature type="compositionally biased region" description="Low complexity" evidence="1">
    <location>
        <begin position="31"/>
        <end position="55"/>
    </location>
</feature>
<protein>
    <submittedName>
        <fullName evidence="2">Uncharacterized protein</fullName>
    </submittedName>
</protein>
<dbReference type="Proteomes" id="UP001529510">
    <property type="component" value="Unassembled WGS sequence"/>
</dbReference>
<organism evidence="2 3">
    <name type="scientific">Cirrhinus mrigala</name>
    <name type="common">Mrigala</name>
    <dbReference type="NCBI Taxonomy" id="683832"/>
    <lineage>
        <taxon>Eukaryota</taxon>
        <taxon>Metazoa</taxon>
        <taxon>Chordata</taxon>
        <taxon>Craniata</taxon>
        <taxon>Vertebrata</taxon>
        <taxon>Euteleostomi</taxon>
        <taxon>Actinopterygii</taxon>
        <taxon>Neopterygii</taxon>
        <taxon>Teleostei</taxon>
        <taxon>Ostariophysi</taxon>
        <taxon>Cypriniformes</taxon>
        <taxon>Cyprinidae</taxon>
        <taxon>Labeoninae</taxon>
        <taxon>Labeonini</taxon>
        <taxon>Cirrhinus</taxon>
    </lineage>
</organism>
<evidence type="ECO:0000256" key="1">
    <source>
        <dbReference type="SAM" id="MobiDB-lite"/>
    </source>
</evidence>